<reference evidence="2" key="1">
    <citation type="journal article" date="2023" name="G3 (Bethesda)">
        <title>A reference genome for the long-term kleptoplast-retaining sea slug Elysia crispata morphotype clarki.</title>
        <authorList>
            <person name="Eastman K.E."/>
            <person name="Pendleton A.L."/>
            <person name="Shaikh M.A."/>
            <person name="Suttiyut T."/>
            <person name="Ogas R."/>
            <person name="Tomko P."/>
            <person name="Gavelis G."/>
            <person name="Widhalm J.R."/>
            <person name="Wisecaver J.H."/>
        </authorList>
    </citation>
    <scope>NUCLEOTIDE SEQUENCE</scope>
    <source>
        <strain evidence="2">ECLA1</strain>
    </source>
</reference>
<evidence type="ECO:0000313" key="2">
    <source>
        <dbReference type="EMBL" id="KAK3739232.1"/>
    </source>
</evidence>
<feature type="region of interest" description="Disordered" evidence="1">
    <location>
        <begin position="52"/>
        <end position="73"/>
    </location>
</feature>
<evidence type="ECO:0000256" key="1">
    <source>
        <dbReference type="SAM" id="MobiDB-lite"/>
    </source>
</evidence>
<proteinExistence type="predicted"/>
<protein>
    <submittedName>
        <fullName evidence="2">Uncharacterized protein</fullName>
    </submittedName>
</protein>
<keyword evidence="3" id="KW-1185">Reference proteome</keyword>
<dbReference type="Proteomes" id="UP001283361">
    <property type="component" value="Unassembled WGS sequence"/>
</dbReference>
<evidence type="ECO:0000313" key="3">
    <source>
        <dbReference type="Proteomes" id="UP001283361"/>
    </source>
</evidence>
<dbReference type="EMBL" id="JAWDGP010006542">
    <property type="protein sequence ID" value="KAK3739232.1"/>
    <property type="molecule type" value="Genomic_DNA"/>
</dbReference>
<dbReference type="AlphaFoldDB" id="A0AAE1CVE8"/>
<accession>A0AAE1CVE8</accession>
<comment type="caution">
    <text evidence="2">The sequence shown here is derived from an EMBL/GenBank/DDBJ whole genome shotgun (WGS) entry which is preliminary data.</text>
</comment>
<sequence length="100" mass="10922">MFTAGGDSDYSLYELFPTVGSSRSRSADRIFVCVINDLNDCRFIFSPVIHMPSGKPSPPPPHRARGRRKESVGHPPLILQVARALDQLATASAPDRSVDT</sequence>
<organism evidence="2 3">
    <name type="scientific">Elysia crispata</name>
    <name type="common">lettuce slug</name>
    <dbReference type="NCBI Taxonomy" id="231223"/>
    <lineage>
        <taxon>Eukaryota</taxon>
        <taxon>Metazoa</taxon>
        <taxon>Spiralia</taxon>
        <taxon>Lophotrochozoa</taxon>
        <taxon>Mollusca</taxon>
        <taxon>Gastropoda</taxon>
        <taxon>Heterobranchia</taxon>
        <taxon>Euthyneura</taxon>
        <taxon>Panpulmonata</taxon>
        <taxon>Sacoglossa</taxon>
        <taxon>Placobranchoidea</taxon>
        <taxon>Plakobranchidae</taxon>
        <taxon>Elysia</taxon>
    </lineage>
</organism>
<gene>
    <name evidence="2" type="ORF">RRG08_008093</name>
</gene>
<name>A0AAE1CVE8_9GAST</name>